<comment type="caution">
    <text evidence="1">The sequence shown here is derived from an EMBL/GenBank/DDBJ whole genome shotgun (WGS) entry which is preliminary data.</text>
</comment>
<evidence type="ECO:0000313" key="1">
    <source>
        <dbReference type="EMBL" id="RMB01806.1"/>
    </source>
</evidence>
<proteinExistence type="predicted"/>
<keyword evidence="2" id="KW-1185">Reference proteome</keyword>
<accession>A0A3M0C4R2</accession>
<name>A0A3M0C4R2_9PROT</name>
<dbReference type="GO" id="GO:0019867">
    <property type="term" value="C:outer membrane"/>
    <property type="evidence" value="ECO:0007669"/>
    <property type="project" value="InterPro"/>
</dbReference>
<sequence length="182" mass="20366">MGRHIRRYIRRIQYIRLAQGFPLLFLAAATVAACGFQPLYQAEDSTPAMRAALAEVEVSPIGNDRLGQVMRNSLIQKLGGAGDRYRLDIVLEEARELYGIRPDAAAQQEELKLTATMVLTPAGGEGAVIDERMTARMSYDLVQSDFAIVTQREDAARRLALDLAERIHRRLALYFSKREEAS</sequence>
<dbReference type="GO" id="GO:0043165">
    <property type="term" value="P:Gram-negative-bacterium-type cell outer membrane assembly"/>
    <property type="evidence" value="ECO:0007669"/>
    <property type="project" value="InterPro"/>
</dbReference>
<evidence type="ECO:0000313" key="2">
    <source>
        <dbReference type="Proteomes" id="UP000271227"/>
    </source>
</evidence>
<dbReference type="EMBL" id="REFR01000015">
    <property type="protein sequence ID" value="RMB01806.1"/>
    <property type="molecule type" value="Genomic_DNA"/>
</dbReference>
<keyword evidence="1" id="KW-0449">Lipoprotein</keyword>
<reference evidence="1 2" key="1">
    <citation type="submission" date="2018-10" db="EMBL/GenBank/DDBJ databases">
        <title>Genomic Encyclopedia of Archaeal and Bacterial Type Strains, Phase II (KMG-II): from individual species to whole genera.</title>
        <authorList>
            <person name="Goeker M."/>
        </authorList>
    </citation>
    <scope>NUCLEOTIDE SEQUENCE [LARGE SCALE GENOMIC DNA]</scope>
    <source>
        <strain evidence="1 2">DSM 25217</strain>
    </source>
</reference>
<dbReference type="RefSeq" id="WP_121939970.1">
    <property type="nucleotide sequence ID" value="NZ_REFR01000015.1"/>
</dbReference>
<dbReference type="InterPro" id="IPR007485">
    <property type="entry name" value="LPS_assembly_LptE"/>
</dbReference>
<dbReference type="Gene3D" id="3.30.160.150">
    <property type="entry name" value="Lipoprotein like domain"/>
    <property type="match status" value="1"/>
</dbReference>
<gene>
    <name evidence="1" type="ORF">BXY39_3313</name>
</gene>
<protein>
    <submittedName>
        <fullName evidence="1">LPS-assembly lipoprotein</fullName>
    </submittedName>
</protein>
<dbReference type="AlphaFoldDB" id="A0A3M0C4R2"/>
<dbReference type="Proteomes" id="UP000271227">
    <property type="component" value="Unassembled WGS sequence"/>
</dbReference>
<dbReference type="Pfam" id="PF04390">
    <property type="entry name" value="LptE"/>
    <property type="match status" value="1"/>
</dbReference>
<organism evidence="1 2">
    <name type="scientific">Eilatimonas milleporae</name>
    <dbReference type="NCBI Taxonomy" id="911205"/>
    <lineage>
        <taxon>Bacteria</taxon>
        <taxon>Pseudomonadati</taxon>
        <taxon>Pseudomonadota</taxon>
        <taxon>Alphaproteobacteria</taxon>
        <taxon>Kordiimonadales</taxon>
        <taxon>Kordiimonadaceae</taxon>
        <taxon>Eilatimonas</taxon>
    </lineage>
</organism>
<dbReference type="InParanoid" id="A0A3M0C4R2"/>
<dbReference type="OrthoDB" id="8480109at2"/>
<dbReference type="PROSITE" id="PS51257">
    <property type="entry name" value="PROKAR_LIPOPROTEIN"/>
    <property type="match status" value="1"/>
</dbReference>